<keyword evidence="5 8" id="KW-0812">Transmembrane</keyword>
<dbReference type="InterPro" id="IPR050366">
    <property type="entry name" value="BP-dependent_transpt_permease"/>
</dbReference>
<evidence type="ECO:0000256" key="1">
    <source>
        <dbReference type="ARBA" id="ARBA00004429"/>
    </source>
</evidence>
<gene>
    <name evidence="10" type="ORF">NG42_11840</name>
</gene>
<dbReference type="Gene3D" id="1.10.3720.10">
    <property type="entry name" value="MetI-like"/>
    <property type="match status" value="1"/>
</dbReference>
<evidence type="ECO:0000256" key="5">
    <source>
        <dbReference type="ARBA" id="ARBA00022692"/>
    </source>
</evidence>
<evidence type="ECO:0000256" key="8">
    <source>
        <dbReference type="RuleBase" id="RU363032"/>
    </source>
</evidence>
<comment type="subcellular location">
    <subcellularLocation>
        <location evidence="1">Cell inner membrane</location>
        <topology evidence="1">Multi-pass membrane protein</topology>
    </subcellularLocation>
    <subcellularLocation>
        <location evidence="8">Cell membrane</location>
        <topology evidence="8">Multi-pass membrane protein</topology>
    </subcellularLocation>
</comment>
<feature type="transmembrane region" description="Helical" evidence="8">
    <location>
        <begin position="241"/>
        <end position="264"/>
    </location>
</feature>
<keyword evidence="6 8" id="KW-1133">Transmembrane helix</keyword>
<proteinExistence type="inferred from homology"/>
<keyword evidence="3" id="KW-1003">Cell membrane</keyword>
<feature type="transmembrane region" description="Helical" evidence="8">
    <location>
        <begin position="102"/>
        <end position="127"/>
    </location>
</feature>
<dbReference type="Proteomes" id="UP000037088">
    <property type="component" value="Unassembled WGS sequence"/>
</dbReference>
<dbReference type="InterPro" id="IPR035906">
    <property type="entry name" value="MetI-like_sf"/>
</dbReference>
<dbReference type="EMBL" id="JRXE01000015">
    <property type="protein sequence ID" value="KOC89535.1"/>
    <property type="molecule type" value="Genomic_DNA"/>
</dbReference>
<protein>
    <submittedName>
        <fullName evidence="10">ABC transporter permease</fullName>
    </submittedName>
</protein>
<evidence type="ECO:0000256" key="4">
    <source>
        <dbReference type="ARBA" id="ARBA00022519"/>
    </source>
</evidence>
<feature type="transmembrane region" description="Helical" evidence="8">
    <location>
        <begin position="180"/>
        <end position="200"/>
    </location>
</feature>
<feature type="transmembrane region" description="Helical" evidence="8">
    <location>
        <begin position="504"/>
        <end position="524"/>
    </location>
</feature>
<dbReference type="InterPro" id="IPR000515">
    <property type="entry name" value="MetI-like"/>
</dbReference>
<accession>A0A0L7T2K8</accession>
<dbReference type="Pfam" id="PF00528">
    <property type="entry name" value="BPD_transp_1"/>
    <property type="match status" value="2"/>
</dbReference>
<dbReference type="AlphaFoldDB" id="A0A0L7T2K8"/>
<keyword evidence="7 8" id="KW-0472">Membrane</keyword>
<evidence type="ECO:0000256" key="2">
    <source>
        <dbReference type="ARBA" id="ARBA00022448"/>
    </source>
</evidence>
<feature type="domain" description="ABC transmembrane type-1" evidence="9">
    <location>
        <begin position="381"/>
        <end position="567"/>
    </location>
</feature>
<reference evidence="10 11" key="1">
    <citation type="journal article" date="2015" name="Int. J. Syst. Evol. Microbiol.">
        <title>Erwinia iniecta sp. nov., isolated from Russian wheat aphids (Diuraphis noxia).</title>
        <authorList>
            <person name="Campillo T."/>
            <person name="Luna E."/>
            <person name="Portier P."/>
            <person name="Fischer-Le Saux M."/>
            <person name="Lapitan N."/>
            <person name="Tisserat N.A."/>
            <person name="Leach J.E."/>
        </authorList>
    </citation>
    <scope>NUCLEOTIDE SEQUENCE [LARGE SCALE GENOMIC DNA]</scope>
    <source>
        <strain evidence="10 11">B120</strain>
    </source>
</reference>
<name>A0A0L7T2K8_9GAMM</name>
<dbReference type="GO" id="GO:0055085">
    <property type="term" value="P:transmembrane transport"/>
    <property type="evidence" value="ECO:0007669"/>
    <property type="project" value="InterPro"/>
</dbReference>
<evidence type="ECO:0000259" key="9">
    <source>
        <dbReference type="PROSITE" id="PS50928"/>
    </source>
</evidence>
<dbReference type="PROSITE" id="PS50928">
    <property type="entry name" value="ABC_TM1"/>
    <property type="match status" value="1"/>
</dbReference>
<keyword evidence="2 8" id="KW-0813">Transport</keyword>
<dbReference type="GO" id="GO:0005886">
    <property type="term" value="C:plasma membrane"/>
    <property type="evidence" value="ECO:0007669"/>
    <property type="project" value="UniProtKB-SubCell"/>
</dbReference>
<evidence type="ECO:0000313" key="10">
    <source>
        <dbReference type="EMBL" id="KOC89535.1"/>
    </source>
</evidence>
<keyword evidence="11" id="KW-1185">Reference proteome</keyword>
<evidence type="ECO:0000256" key="3">
    <source>
        <dbReference type="ARBA" id="ARBA00022475"/>
    </source>
</evidence>
<comment type="caution">
    <text evidence="10">The sequence shown here is derived from an EMBL/GenBank/DDBJ whole genome shotgun (WGS) entry which is preliminary data.</text>
</comment>
<feature type="transmembrane region" description="Helical" evidence="8">
    <location>
        <begin position="327"/>
        <end position="347"/>
    </location>
</feature>
<dbReference type="PANTHER" id="PTHR43386">
    <property type="entry name" value="OLIGOPEPTIDE TRANSPORT SYSTEM PERMEASE PROTEIN APPC"/>
    <property type="match status" value="1"/>
</dbReference>
<feature type="transmembrane region" description="Helical" evidence="8">
    <location>
        <begin position="139"/>
        <end position="168"/>
    </location>
</feature>
<feature type="transmembrane region" description="Helical" evidence="8">
    <location>
        <begin position="544"/>
        <end position="563"/>
    </location>
</feature>
<dbReference type="RefSeq" id="WP_052899576.1">
    <property type="nucleotide sequence ID" value="NZ_JRXE01000015.1"/>
</dbReference>
<organism evidence="10 11">
    <name type="scientific">Winslowiella iniecta</name>
    <dbReference type="NCBI Taxonomy" id="1560201"/>
    <lineage>
        <taxon>Bacteria</taxon>
        <taxon>Pseudomonadati</taxon>
        <taxon>Pseudomonadota</taxon>
        <taxon>Gammaproteobacteria</taxon>
        <taxon>Enterobacterales</taxon>
        <taxon>Erwiniaceae</taxon>
        <taxon>Winslowiella</taxon>
    </lineage>
</organism>
<comment type="similarity">
    <text evidence="8">Belongs to the binding-protein-dependent transport system permease family.</text>
</comment>
<dbReference type="PATRIC" id="fig|1560201.3.peg.2517"/>
<feature type="transmembrane region" description="Helical" evidence="8">
    <location>
        <begin position="385"/>
        <end position="409"/>
    </location>
</feature>
<sequence>MRSLSALLPLVSRLTTLSAMVMLVGILPWLAGGDPALALLRARSGDQEATPETLEAIRHSLGLHQGPDALLWHWLQNLLQGDAGNSWISGTPVLPGMLQATAVSLTLMACALLVALLLLTLICLPVMRAGLAGVARRPSGAVAAALTALPEFLLAALLLLVGAVWLGWFPPFGWTGWHSAVLPALALGIPAGGLLGRLFSDALSASFQEKWVLSWQAAGIPAHRLALAAITRTLPAMLPQLAMVLIGLTGGAIAVEKVFAIPGMGRATLGAAAANDLPALQTGMLILLLLGCAAGLTANLLQRILLGPALKYGALPAAPQTPSTKSFACWVPICCLLLLLVLIAAGLPRDAFSSDWQRLQPPSWSLPFGADAMGRDILARVAQGALHTCLLALLVTLCCLLMGIVVGLFPRALVGPIDVANATPPVIAGMVIAAINGPTAAGAVIAVIIVSWAPLAAHTAALVAEINAQPHVRMLPVLGVGPLRRAWRYILPPMIAPLLRHAMLRLPGNALALAGLGFLGLGPQPPAADWGIVLAEGMPYIERAPWAVIAPAVALMMLSILAVTSTSLSRKTRDQ</sequence>
<feature type="transmembrane region" description="Helical" evidence="8">
    <location>
        <begin position="284"/>
        <end position="306"/>
    </location>
</feature>
<dbReference type="PANTHER" id="PTHR43386:SF1">
    <property type="entry name" value="D,D-DIPEPTIDE TRANSPORT SYSTEM PERMEASE PROTEIN DDPC-RELATED"/>
    <property type="match status" value="1"/>
</dbReference>
<keyword evidence="4" id="KW-0997">Cell inner membrane</keyword>
<evidence type="ECO:0000256" key="6">
    <source>
        <dbReference type="ARBA" id="ARBA00022989"/>
    </source>
</evidence>
<evidence type="ECO:0000256" key="7">
    <source>
        <dbReference type="ARBA" id="ARBA00023136"/>
    </source>
</evidence>
<dbReference type="SUPFAM" id="SSF161098">
    <property type="entry name" value="MetI-like"/>
    <property type="match status" value="1"/>
</dbReference>
<evidence type="ECO:0000313" key="11">
    <source>
        <dbReference type="Proteomes" id="UP000037088"/>
    </source>
</evidence>